<keyword evidence="2 5" id="KW-0812">Transmembrane</keyword>
<keyword evidence="7" id="KW-1185">Reference proteome</keyword>
<proteinExistence type="predicted"/>
<reference evidence="6 7" key="1">
    <citation type="submission" date="2023-12" db="EMBL/GenBank/DDBJ databases">
        <title>the genome sequence of Hyalangium sp. s54d21.</title>
        <authorList>
            <person name="Zhang X."/>
        </authorList>
    </citation>
    <scope>NUCLEOTIDE SEQUENCE [LARGE SCALE GENOMIC DNA]</scope>
    <source>
        <strain evidence="7">s54d21</strain>
    </source>
</reference>
<evidence type="ECO:0000313" key="6">
    <source>
        <dbReference type="EMBL" id="MDY7226511.1"/>
    </source>
</evidence>
<comment type="subcellular location">
    <subcellularLocation>
        <location evidence="1">Membrane</location>
        <topology evidence="1">Multi-pass membrane protein</topology>
    </subcellularLocation>
</comment>
<protein>
    <submittedName>
        <fullName evidence="6">DoxX family protein</fullName>
    </submittedName>
</protein>
<evidence type="ECO:0000256" key="2">
    <source>
        <dbReference type="ARBA" id="ARBA00022692"/>
    </source>
</evidence>
<keyword evidence="3 5" id="KW-1133">Transmembrane helix</keyword>
<dbReference type="EMBL" id="JAXIVS010000003">
    <property type="protein sequence ID" value="MDY7226511.1"/>
    <property type="molecule type" value="Genomic_DNA"/>
</dbReference>
<evidence type="ECO:0000313" key="7">
    <source>
        <dbReference type="Proteomes" id="UP001291309"/>
    </source>
</evidence>
<keyword evidence="4 5" id="KW-0472">Membrane</keyword>
<dbReference type="RefSeq" id="WP_321545242.1">
    <property type="nucleotide sequence ID" value="NZ_JAXIVS010000003.1"/>
</dbReference>
<comment type="caution">
    <text evidence="6">The sequence shown here is derived from an EMBL/GenBank/DDBJ whole genome shotgun (WGS) entry which is preliminary data.</text>
</comment>
<feature type="transmembrane region" description="Helical" evidence="5">
    <location>
        <begin position="116"/>
        <end position="135"/>
    </location>
</feature>
<dbReference type="Proteomes" id="UP001291309">
    <property type="component" value="Unassembled WGS sequence"/>
</dbReference>
<evidence type="ECO:0000256" key="1">
    <source>
        <dbReference type="ARBA" id="ARBA00004141"/>
    </source>
</evidence>
<evidence type="ECO:0000256" key="4">
    <source>
        <dbReference type="ARBA" id="ARBA00023136"/>
    </source>
</evidence>
<gene>
    <name evidence="6" type="ORF">SYV04_08945</name>
</gene>
<name>A0ABU5GZN9_9BACT</name>
<feature type="transmembrane region" description="Helical" evidence="5">
    <location>
        <begin position="89"/>
        <end position="110"/>
    </location>
</feature>
<dbReference type="InterPro" id="IPR032808">
    <property type="entry name" value="DoxX"/>
</dbReference>
<feature type="transmembrane region" description="Helical" evidence="5">
    <location>
        <begin position="63"/>
        <end position="82"/>
    </location>
</feature>
<evidence type="ECO:0000256" key="5">
    <source>
        <dbReference type="SAM" id="Phobius"/>
    </source>
</evidence>
<evidence type="ECO:0000256" key="3">
    <source>
        <dbReference type="ARBA" id="ARBA00022989"/>
    </source>
</evidence>
<accession>A0ABU5GZN9</accession>
<dbReference type="Pfam" id="PF13564">
    <property type="entry name" value="DoxX_2"/>
    <property type="match status" value="1"/>
</dbReference>
<sequence>MSNAAAPTFTSAQRPSRGLHIGLWVSQVLLALVFAMAGLTKLITPAAELAKATGAIVPPVELVRFIGVSEIAGTLGLILPSLTRIRPGLTPLAAAALTVVMVLAAGYHLIRGEFSSVPANVIIGALAVFVAWGRFKKAPITPRG</sequence>
<feature type="transmembrane region" description="Helical" evidence="5">
    <location>
        <begin position="21"/>
        <end position="43"/>
    </location>
</feature>
<organism evidence="6 7">
    <name type="scientific">Hyalangium rubrum</name>
    <dbReference type="NCBI Taxonomy" id="3103134"/>
    <lineage>
        <taxon>Bacteria</taxon>
        <taxon>Pseudomonadati</taxon>
        <taxon>Myxococcota</taxon>
        <taxon>Myxococcia</taxon>
        <taxon>Myxococcales</taxon>
        <taxon>Cystobacterineae</taxon>
        <taxon>Archangiaceae</taxon>
        <taxon>Hyalangium</taxon>
    </lineage>
</organism>